<evidence type="ECO:0000256" key="2">
    <source>
        <dbReference type="SAM" id="SignalP"/>
    </source>
</evidence>
<dbReference type="eggNOG" id="COG5164">
    <property type="taxonomic scope" value="Bacteria"/>
</dbReference>
<evidence type="ECO:0000313" key="3">
    <source>
        <dbReference type="EMBL" id="ABF42327.1"/>
    </source>
</evidence>
<feature type="compositionally biased region" description="Polar residues" evidence="1">
    <location>
        <begin position="767"/>
        <end position="783"/>
    </location>
</feature>
<feature type="chain" id="PRO_5004191366" evidence="2">
    <location>
        <begin position="19"/>
        <end position="794"/>
    </location>
</feature>
<dbReference type="AlphaFoldDB" id="Q1ILC3"/>
<dbReference type="OrthoDB" id="102964at2"/>
<proteinExistence type="predicted"/>
<dbReference type="RefSeq" id="WP_011524126.1">
    <property type="nucleotide sequence ID" value="NC_008009.1"/>
</dbReference>
<feature type="region of interest" description="Disordered" evidence="1">
    <location>
        <begin position="725"/>
        <end position="794"/>
    </location>
</feature>
<feature type="compositionally biased region" description="Polar residues" evidence="1">
    <location>
        <begin position="726"/>
        <end position="750"/>
    </location>
</feature>
<keyword evidence="2" id="KW-0732">Signal</keyword>
<dbReference type="Proteomes" id="UP000002432">
    <property type="component" value="Chromosome"/>
</dbReference>
<feature type="region of interest" description="Disordered" evidence="1">
    <location>
        <begin position="264"/>
        <end position="284"/>
    </location>
</feature>
<keyword evidence="4" id="KW-1185">Reference proteome</keyword>
<dbReference type="HOGENOM" id="CLU_008448_0_0_0"/>
<feature type="compositionally biased region" description="Low complexity" evidence="1">
    <location>
        <begin position="34"/>
        <end position="49"/>
    </location>
</feature>
<organism evidence="3 4">
    <name type="scientific">Koribacter versatilis (strain Ellin345)</name>
    <dbReference type="NCBI Taxonomy" id="204669"/>
    <lineage>
        <taxon>Bacteria</taxon>
        <taxon>Pseudomonadati</taxon>
        <taxon>Acidobacteriota</taxon>
        <taxon>Terriglobia</taxon>
        <taxon>Terriglobales</taxon>
        <taxon>Candidatus Korobacteraceae</taxon>
        <taxon>Candidatus Korobacter</taxon>
    </lineage>
</organism>
<reference evidence="3 4" key="1">
    <citation type="journal article" date="2009" name="Appl. Environ. Microbiol.">
        <title>Three genomes from the phylum Acidobacteria provide insight into the lifestyles of these microorganisms in soils.</title>
        <authorList>
            <person name="Ward N.L."/>
            <person name="Challacombe J.F."/>
            <person name="Janssen P.H."/>
            <person name="Henrissat B."/>
            <person name="Coutinho P.M."/>
            <person name="Wu M."/>
            <person name="Xie G."/>
            <person name="Haft D.H."/>
            <person name="Sait M."/>
            <person name="Badger J."/>
            <person name="Barabote R.D."/>
            <person name="Bradley B."/>
            <person name="Brettin T.S."/>
            <person name="Brinkac L.M."/>
            <person name="Bruce D."/>
            <person name="Creasy T."/>
            <person name="Daugherty S.C."/>
            <person name="Davidsen T.M."/>
            <person name="DeBoy R.T."/>
            <person name="Detter J.C."/>
            <person name="Dodson R.J."/>
            <person name="Durkin A.S."/>
            <person name="Ganapathy A."/>
            <person name="Gwinn-Giglio M."/>
            <person name="Han C.S."/>
            <person name="Khouri H."/>
            <person name="Kiss H."/>
            <person name="Kothari S.P."/>
            <person name="Madupu R."/>
            <person name="Nelson K.E."/>
            <person name="Nelson W.C."/>
            <person name="Paulsen I."/>
            <person name="Penn K."/>
            <person name="Ren Q."/>
            <person name="Rosovitz M.J."/>
            <person name="Selengut J.D."/>
            <person name="Shrivastava S."/>
            <person name="Sullivan S.A."/>
            <person name="Tapia R."/>
            <person name="Thompson L.S."/>
            <person name="Watkins K.L."/>
            <person name="Yang Q."/>
            <person name="Yu C."/>
            <person name="Zafar N."/>
            <person name="Zhou L."/>
            <person name="Kuske C.R."/>
        </authorList>
    </citation>
    <scope>NUCLEOTIDE SEQUENCE [LARGE SCALE GENOMIC DNA]</scope>
    <source>
        <strain evidence="3 4">Ellin345</strain>
    </source>
</reference>
<dbReference type="KEGG" id="aba:Acid345_3326"/>
<dbReference type="STRING" id="204669.Acid345_3326"/>
<dbReference type="EnsemblBacteria" id="ABF42327">
    <property type="protein sequence ID" value="ABF42327"/>
    <property type="gene ID" value="Acid345_3326"/>
</dbReference>
<evidence type="ECO:0000313" key="4">
    <source>
        <dbReference type="Proteomes" id="UP000002432"/>
    </source>
</evidence>
<accession>Q1ILC3</accession>
<dbReference type="EMBL" id="CP000360">
    <property type="protein sequence ID" value="ABF42327.1"/>
    <property type="molecule type" value="Genomic_DNA"/>
</dbReference>
<sequence length="794" mass="86864">MRRFILVFVVVSSSLLVAQSLPDAPSAVAQKGGTAAPTPAKPKPAATTPHDNGWPRTVKLDEKTSITLYQPQADKWDGNRLYVYSAVALNEAGVKTPRYGVVSFNARTEVDKINREVALDDLAITELKFPNPTDRQSQILEELRAKMGKATKIISLDRLQAMMATAEPEFDKVQVKNDPPRVIFSAKPAMLVTIDGEPQLRQVNDTYLKRVINTNSVLIFEFDKKKYYLRVKDWWLESESLDGPWKYAEKLPKDMKKAEDVAVERAKQEKPEAEAETEESLKDAGKHAEIPDIYIVYKPAELVETQGEPAFKPIATTQIEYVANTNAMVLRYGGAIYALLSGRWFKSASLTGPWEYVAKDAIPQEFAKIPTDSERASALVSLPGTPQAQEALIANSIPQTATITRSEAKLSIAYEGDPVFEPISGTTLQYARNTAAAVIRADNLYYAVEAGVWFKGSTPNGPWEVTDTVPAEIYNIPPSSPLYYVTYSKVYGGTPEVVYVGYTPGYYGTVISADTGTVVYGTGWYYPPYVGGSWYGYPYTYGVGASFTWASDSGWSIGFGYGYYYSPWYYPWYGPLGYYGYGWYPYYGWGAWGGAAVANVYGRWGNTAYSRTGAAWANPYTGNYGGATRGRTVNTANGRIAAGGRGYNTNIYTGNTVGYRGGAVYDPKSGIVAGGGAGFAGNRYTGSGTAGRGGFAYNTNTNTGIAAGKNNIYAGKDGNVYRYDRNNGSWSQNTGNGWNSVQKPESRSSLQNQQNARSQGQQRSQNFDSARSSSNVNRGSTMRSAPRGGGGRRR</sequence>
<evidence type="ECO:0000256" key="1">
    <source>
        <dbReference type="SAM" id="MobiDB-lite"/>
    </source>
</evidence>
<gene>
    <name evidence="3" type="ordered locus">Acid345_3326</name>
</gene>
<feature type="signal peptide" evidence="2">
    <location>
        <begin position="1"/>
        <end position="18"/>
    </location>
</feature>
<protein>
    <submittedName>
        <fullName evidence="3">Carbohydrate-binding family V/XII</fullName>
    </submittedName>
</protein>
<feature type="compositionally biased region" description="Low complexity" evidence="1">
    <location>
        <begin position="751"/>
        <end position="766"/>
    </location>
</feature>
<feature type="region of interest" description="Disordered" evidence="1">
    <location>
        <begin position="27"/>
        <end position="57"/>
    </location>
</feature>
<name>Q1ILC3_KORVE</name>